<name>A0AAQ3L651_9LILI</name>
<dbReference type="Pfam" id="PF00134">
    <property type="entry name" value="Cyclin_N"/>
    <property type="match status" value="1"/>
</dbReference>
<evidence type="ECO:0000256" key="4">
    <source>
        <dbReference type="RuleBase" id="RU000383"/>
    </source>
</evidence>
<sequence length="269" mass="30470">MAVLCHDILDLKADGEYIELLLRREEKVHKSRRTRDPSTDPARADVVRWIMATKASLGFGLKTAYTAVAYFDRFFEHKSIESMRDKTWALKLLSVACLSLAAKMEEIKVLAISEFAIGEDYRFSSEAVQRMELLVLSTMEWRMLAVTPFPYLNFFASKLEETPKDLMISNSIKFIFAAIEVMSSVRFQPSEVAAAAILAALDERLTCKSVESKMIYLSSSGLSNYEHVFACYTLMIQQSHKLRSSNILASFDASPANSTMTSSKRRRLQ</sequence>
<evidence type="ECO:0000256" key="2">
    <source>
        <dbReference type="ARBA" id="ARBA00023127"/>
    </source>
</evidence>
<dbReference type="PROSITE" id="PS00292">
    <property type="entry name" value="CYCLINS"/>
    <property type="match status" value="1"/>
</dbReference>
<evidence type="ECO:0000259" key="6">
    <source>
        <dbReference type="SMART" id="SM01332"/>
    </source>
</evidence>
<dbReference type="SUPFAM" id="SSF47954">
    <property type="entry name" value="Cyclin-like"/>
    <property type="match status" value="1"/>
</dbReference>
<keyword evidence="3" id="KW-0131">Cell cycle</keyword>
<reference evidence="7 8" key="1">
    <citation type="submission" date="2023-10" db="EMBL/GenBank/DDBJ databases">
        <title>Chromosome-scale genome assembly provides insights into flower coloration mechanisms of Canna indica.</title>
        <authorList>
            <person name="Li C."/>
        </authorList>
    </citation>
    <scope>NUCLEOTIDE SEQUENCE [LARGE SCALE GENOMIC DNA]</scope>
    <source>
        <tissue evidence="7">Flower</tissue>
    </source>
</reference>
<organism evidence="7 8">
    <name type="scientific">Canna indica</name>
    <name type="common">Indian-shot</name>
    <dbReference type="NCBI Taxonomy" id="4628"/>
    <lineage>
        <taxon>Eukaryota</taxon>
        <taxon>Viridiplantae</taxon>
        <taxon>Streptophyta</taxon>
        <taxon>Embryophyta</taxon>
        <taxon>Tracheophyta</taxon>
        <taxon>Spermatophyta</taxon>
        <taxon>Magnoliopsida</taxon>
        <taxon>Liliopsida</taxon>
        <taxon>Zingiberales</taxon>
        <taxon>Cannaceae</taxon>
        <taxon>Canna</taxon>
    </lineage>
</organism>
<gene>
    <name evidence="7" type="ORF">Cni_G26435</name>
</gene>
<dbReference type="EMBL" id="CP136897">
    <property type="protein sequence ID" value="WOL17642.1"/>
    <property type="molecule type" value="Genomic_DNA"/>
</dbReference>
<dbReference type="AlphaFoldDB" id="A0AAQ3L651"/>
<dbReference type="Gene3D" id="1.10.472.10">
    <property type="entry name" value="Cyclin-like"/>
    <property type="match status" value="2"/>
</dbReference>
<dbReference type="PANTHER" id="PTHR10177">
    <property type="entry name" value="CYCLINS"/>
    <property type="match status" value="1"/>
</dbReference>
<keyword evidence="8" id="KW-1185">Reference proteome</keyword>
<dbReference type="Pfam" id="PF02984">
    <property type="entry name" value="Cyclin_C"/>
    <property type="match status" value="1"/>
</dbReference>
<dbReference type="InterPro" id="IPR006671">
    <property type="entry name" value="Cyclin_N"/>
</dbReference>
<evidence type="ECO:0000259" key="5">
    <source>
        <dbReference type="SMART" id="SM00385"/>
    </source>
</evidence>
<dbReference type="InterPro" id="IPR048258">
    <property type="entry name" value="Cyclins_cyclin-box"/>
</dbReference>
<comment type="similarity">
    <text evidence="4">Belongs to the cyclin family.</text>
</comment>
<accession>A0AAQ3L651</accession>
<evidence type="ECO:0000256" key="1">
    <source>
        <dbReference type="ARBA" id="ARBA00022618"/>
    </source>
</evidence>
<dbReference type="Proteomes" id="UP001327560">
    <property type="component" value="Chromosome 8"/>
</dbReference>
<dbReference type="InterPro" id="IPR039361">
    <property type="entry name" value="Cyclin"/>
</dbReference>
<evidence type="ECO:0000313" key="8">
    <source>
        <dbReference type="Proteomes" id="UP001327560"/>
    </source>
</evidence>
<keyword evidence="1" id="KW-0132">Cell division</keyword>
<keyword evidence="2 4" id="KW-0195">Cyclin</keyword>
<proteinExistence type="inferred from homology"/>
<evidence type="ECO:0000313" key="7">
    <source>
        <dbReference type="EMBL" id="WOL17642.1"/>
    </source>
</evidence>
<dbReference type="SMART" id="SM01332">
    <property type="entry name" value="Cyclin_C"/>
    <property type="match status" value="1"/>
</dbReference>
<evidence type="ECO:0000256" key="3">
    <source>
        <dbReference type="ARBA" id="ARBA00023306"/>
    </source>
</evidence>
<feature type="domain" description="Cyclin C-terminal" evidence="6">
    <location>
        <begin position="146"/>
        <end position="268"/>
    </location>
</feature>
<protein>
    <submittedName>
        <fullName evidence="7">Cyclin-D5-3-like isoform X3</fullName>
    </submittedName>
</protein>
<dbReference type="GO" id="GO:0051301">
    <property type="term" value="P:cell division"/>
    <property type="evidence" value="ECO:0007669"/>
    <property type="project" value="UniProtKB-KW"/>
</dbReference>
<dbReference type="InterPro" id="IPR013763">
    <property type="entry name" value="Cyclin-like_dom"/>
</dbReference>
<dbReference type="SMART" id="SM00385">
    <property type="entry name" value="CYCLIN"/>
    <property type="match status" value="1"/>
</dbReference>
<dbReference type="InterPro" id="IPR036915">
    <property type="entry name" value="Cyclin-like_sf"/>
</dbReference>
<dbReference type="InterPro" id="IPR004367">
    <property type="entry name" value="Cyclin_C-dom"/>
</dbReference>
<feature type="domain" description="Cyclin-like" evidence="5">
    <location>
        <begin position="48"/>
        <end position="137"/>
    </location>
</feature>